<dbReference type="PROSITE" id="PS51704">
    <property type="entry name" value="GP_PDE"/>
    <property type="match status" value="1"/>
</dbReference>
<gene>
    <name evidence="2" type="primary">ugpQ</name>
    <name evidence="2" type="ORF">Llon_0824</name>
</gene>
<name>A0A0W0VNA7_9GAMM</name>
<evidence type="ECO:0000313" key="3">
    <source>
        <dbReference type="Proteomes" id="UP000054997"/>
    </source>
</evidence>
<dbReference type="CDD" id="cd08562">
    <property type="entry name" value="GDPD_EcUgpQ_like"/>
    <property type="match status" value="1"/>
</dbReference>
<dbReference type="PANTHER" id="PTHR46211">
    <property type="entry name" value="GLYCEROPHOSPHORYL DIESTER PHOSPHODIESTERASE"/>
    <property type="match status" value="1"/>
</dbReference>
<dbReference type="PATRIC" id="fig|45068.5.peg.880"/>
<dbReference type="GO" id="GO:0006629">
    <property type="term" value="P:lipid metabolic process"/>
    <property type="evidence" value="ECO:0007669"/>
    <property type="project" value="InterPro"/>
</dbReference>
<dbReference type="GO" id="GO:0008081">
    <property type="term" value="F:phosphoric diester hydrolase activity"/>
    <property type="evidence" value="ECO:0007669"/>
    <property type="project" value="InterPro"/>
</dbReference>
<dbReference type="SUPFAM" id="SSF51695">
    <property type="entry name" value="PLC-like phosphodiesterases"/>
    <property type="match status" value="1"/>
</dbReference>
<dbReference type="InterPro" id="IPR017946">
    <property type="entry name" value="PLC-like_Pdiesterase_TIM-brl"/>
</dbReference>
<reference evidence="2" key="1">
    <citation type="submission" date="2015-11" db="EMBL/GenBank/DDBJ databases">
        <title>Genomic analysis of 38 Legionella species identifies large and diverse effector repertoires.</title>
        <authorList>
            <person name="Burstein D."/>
            <person name="Amaro F."/>
            <person name="Zusman T."/>
            <person name="Lifshitz Z."/>
            <person name="Cohen O."/>
            <person name="Gilbert J.A."/>
            <person name="Pupko T."/>
            <person name="Shuman H.A."/>
            <person name="Segal G."/>
        </authorList>
    </citation>
    <scope>NUCLEOTIDE SEQUENCE [LARGE SCALE GENOMIC DNA]</scope>
    <source>
        <strain evidence="2">ATCC 49505</strain>
    </source>
</reference>
<comment type="caution">
    <text evidence="2">The sequence shown here is derived from an EMBL/GenBank/DDBJ whole genome shotgun (WGS) entry which is preliminary data.</text>
</comment>
<sequence length="239" mass="27439">MLQDKIIAHRGASAYAPENTRAAFERARQMGSRFIEFDVMQSADGELFVFHDDELNRTTNARGAFHLASSETLRGLDAGSWFGRRFRGERIPAFTEVLRWLNEHDMAANIEIKPHPDNVEEITTAVLAEVHSYWPESKKMPLVSSFETRVLRLCRSIAPEMPLGFLMHEWQDNWSKTAKELDCCSIHANKHILSKSRIAEIKQYDYKLYAYTVNSRRQAKKLIAEGVDAVFSDYPDLLS</sequence>
<keyword evidence="3" id="KW-1185">Reference proteome</keyword>
<evidence type="ECO:0000313" key="2">
    <source>
        <dbReference type="EMBL" id="KTD21659.1"/>
    </source>
</evidence>
<organism evidence="2 3">
    <name type="scientific">Legionella londiniensis</name>
    <dbReference type="NCBI Taxonomy" id="45068"/>
    <lineage>
        <taxon>Bacteria</taxon>
        <taxon>Pseudomonadati</taxon>
        <taxon>Pseudomonadota</taxon>
        <taxon>Gammaproteobacteria</taxon>
        <taxon>Legionellales</taxon>
        <taxon>Legionellaceae</taxon>
        <taxon>Legionella</taxon>
    </lineage>
</organism>
<dbReference type="RefSeq" id="WP_058528828.1">
    <property type="nucleotide sequence ID" value="NZ_CAAAHZ010000002.1"/>
</dbReference>
<feature type="domain" description="GP-PDE" evidence="1">
    <location>
        <begin position="4"/>
        <end position="239"/>
    </location>
</feature>
<protein>
    <submittedName>
        <fullName evidence="2">Glycerophosphoryl diester esterase</fullName>
    </submittedName>
</protein>
<dbReference type="Proteomes" id="UP000054997">
    <property type="component" value="Unassembled WGS sequence"/>
</dbReference>
<proteinExistence type="predicted"/>
<accession>A0A0W0VNA7</accession>
<dbReference type="PANTHER" id="PTHR46211:SF1">
    <property type="entry name" value="GLYCEROPHOSPHODIESTER PHOSPHODIESTERASE, CYTOPLASMIC"/>
    <property type="match status" value="1"/>
</dbReference>
<dbReference type="STRING" id="45068.Llon_0824"/>
<dbReference type="Gene3D" id="3.20.20.190">
    <property type="entry name" value="Phosphatidylinositol (PI) phosphodiesterase"/>
    <property type="match status" value="1"/>
</dbReference>
<dbReference type="AlphaFoldDB" id="A0A0W0VNA7"/>
<dbReference type="InterPro" id="IPR030395">
    <property type="entry name" value="GP_PDE_dom"/>
</dbReference>
<dbReference type="EMBL" id="LNYK01000014">
    <property type="protein sequence ID" value="KTD21659.1"/>
    <property type="molecule type" value="Genomic_DNA"/>
</dbReference>
<dbReference type="Pfam" id="PF03009">
    <property type="entry name" value="GDPD"/>
    <property type="match status" value="1"/>
</dbReference>
<dbReference type="OrthoDB" id="9795622at2"/>
<evidence type="ECO:0000259" key="1">
    <source>
        <dbReference type="PROSITE" id="PS51704"/>
    </source>
</evidence>